<feature type="transmembrane region" description="Helical" evidence="1">
    <location>
        <begin position="83"/>
        <end position="100"/>
    </location>
</feature>
<comment type="caution">
    <text evidence="2">The sequence shown here is derived from an EMBL/GenBank/DDBJ whole genome shotgun (WGS) entry which is preliminary data.</text>
</comment>
<feature type="transmembrane region" description="Helical" evidence="1">
    <location>
        <begin position="57"/>
        <end position="76"/>
    </location>
</feature>
<feature type="transmembrane region" description="Helical" evidence="1">
    <location>
        <begin position="7"/>
        <end position="32"/>
    </location>
</feature>
<keyword evidence="3" id="KW-1185">Reference proteome</keyword>
<name>A0ABS3CW31_9ALTE</name>
<proteinExistence type="predicted"/>
<sequence>MSTFLRWILVAPVSLVGYFIALFLGMGVIMIAEALCPTQYLISETCFAPYMQSVETVSLLFFPALAAALVVLLPYITAPSYKFLTACIVYMTGAGVAIYMGLSTGAYTSLFATLIGGALMLYVVYRTVVFRKI</sequence>
<protein>
    <submittedName>
        <fullName evidence="2">Uncharacterized protein</fullName>
    </submittedName>
</protein>
<accession>A0ABS3CW31</accession>
<organism evidence="2 3">
    <name type="scientific">Bowmanella yangjiangensis</name>
    <dbReference type="NCBI Taxonomy" id="2811230"/>
    <lineage>
        <taxon>Bacteria</taxon>
        <taxon>Pseudomonadati</taxon>
        <taxon>Pseudomonadota</taxon>
        <taxon>Gammaproteobacteria</taxon>
        <taxon>Alteromonadales</taxon>
        <taxon>Alteromonadaceae</taxon>
        <taxon>Bowmanella</taxon>
    </lineage>
</organism>
<gene>
    <name evidence="2" type="ORF">J0A65_15770</name>
</gene>
<dbReference type="Proteomes" id="UP000663992">
    <property type="component" value="Unassembled WGS sequence"/>
</dbReference>
<keyword evidence="1" id="KW-0472">Membrane</keyword>
<evidence type="ECO:0000313" key="3">
    <source>
        <dbReference type="Proteomes" id="UP000663992"/>
    </source>
</evidence>
<feature type="transmembrane region" description="Helical" evidence="1">
    <location>
        <begin position="106"/>
        <end position="125"/>
    </location>
</feature>
<evidence type="ECO:0000256" key="1">
    <source>
        <dbReference type="SAM" id="Phobius"/>
    </source>
</evidence>
<evidence type="ECO:0000313" key="2">
    <source>
        <dbReference type="EMBL" id="MBN7821332.1"/>
    </source>
</evidence>
<reference evidence="2 3" key="1">
    <citation type="submission" date="2021-03" db="EMBL/GenBank/DDBJ databases">
        <title>novel species isolated from a fishpond in China.</title>
        <authorList>
            <person name="Lu H."/>
            <person name="Cai Z."/>
        </authorList>
    </citation>
    <scope>NUCLEOTIDE SEQUENCE [LARGE SCALE GENOMIC DNA]</scope>
    <source>
        <strain evidence="2 3">Y57</strain>
    </source>
</reference>
<keyword evidence="1" id="KW-0812">Transmembrane</keyword>
<dbReference type="EMBL" id="JAFKCS010000017">
    <property type="protein sequence ID" value="MBN7821332.1"/>
    <property type="molecule type" value="Genomic_DNA"/>
</dbReference>
<dbReference type="RefSeq" id="WP_206595285.1">
    <property type="nucleotide sequence ID" value="NZ_JAFKCS010000017.1"/>
</dbReference>
<keyword evidence="1" id="KW-1133">Transmembrane helix</keyword>